<dbReference type="AlphaFoldDB" id="A0A6B8VUL4"/>
<evidence type="ECO:0000256" key="4">
    <source>
        <dbReference type="ARBA" id="ARBA00022475"/>
    </source>
</evidence>
<evidence type="ECO:0000256" key="12">
    <source>
        <dbReference type="ARBA" id="ARBA00023136"/>
    </source>
</evidence>
<dbReference type="KEGG" id="ckw:CKALI_07820"/>
<keyword evidence="6" id="KW-0479">Metal-binding</keyword>
<dbReference type="GO" id="GO:0005385">
    <property type="term" value="F:zinc ion transmembrane transporter activity"/>
    <property type="evidence" value="ECO:0007669"/>
    <property type="project" value="UniProtKB-UniRule"/>
</dbReference>
<feature type="binding site" description="M2 metal binding site" evidence="13">
    <location>
        <position position="133"/>
    </location>
    <ligand>
        <name>Fe(2+)</name>
        <dbReference type="ChEBI" id="CHEBI:29033"/>
    </ligand>
</feature>
<reference evidence="15" key="1">
    <citation type="submission" date="2019-11" db="EMBL/GenBank/DDBJ databases">
        <title>Complete genome sequence of Corynebacterium kalinowskii 1959, a novel Corynebacterium species isolated from soil of a small paddock in Vilsendorf, Germany.</title>
        <authorList>
            <person name="Schaffert L."/>
            <person name="Ruwe M."/>
            <person name="Milse J."/>
            <person name="Hanuschka K."/>
            <person name="Ortseifen V."/>
            <person name="Droste J."/>
            <person name="Brandt D."/>
            <person name="Schlueter L."/>
            <person name="Kutter Y."/>
            <person name="Vinke S."/>
            <person name="Viehoefer P."/>
            <person name="Jacob L."/>
            <person name="Luebke N.-C."/>
            <person name="Schulte-Berndt E."/>
            <person name="Hain C."/>
            <person name="Linder M."/>
            <person name="Schmidt P."/>
            <person name="Wollenschlaeger L."/>
            <person name="Luttermann T."/>
            <person name="Thieme E."/>
            <person name="Hassa J."/>
            <person name="Haak M."/>
            <person name="Wittchen M."/>
            <person name="Mentz A."/>
            <person name="Persicke M."/>
            <person name="Busche T."/>
            <person name="Ruckert C."/>
        </authorList>
    </citation>
    <scope>NUCLEOTIDE SEQUENCE [LARGE SCALE GENOMIC DNA]</scope>
    <source>
        <strain evidence="15">1959</strain>
    </source>
</reference>
<evidence type="ECO:0000256" key="6">
    <source>
        <dbReference type="ARBA" id="ARBA00022723"/>
    </source>
</evidence>
<dbReference type="EMBL" id="CP046452">
    <property type="protein sequence ID" value="QGU02426.1"/>
    <property type="molecule type" value="Genomic_DNA"/>
</dbReference>
<keyword evidence="9 13" id="KW-1133">Transmembrane helix</keyword>
<feature type="transmembrane region" description="Helical" evidence="13">
    <location>
        <begin position="183"/>
        <end position="203"/>
    </location>
</feature>
<comment type="function">
    <text evidence="13">Mediates zinc uptake. May also transport other divalent cations.</text>
</comment>
<dbReference type="Pfam" id="PF02535">
    <property type="entry name" value="Zip"/>
    <property type="match status" value="1"/>
</dbReference>
<dbReference type="HAMAP" id="MF_00548">
    <property type="entry name" value="ZupT"/>
    <property type="match status" value="1"/>
</dbReference>
<comment type="caution">
    <text evidence="13">Lacks conserved residue(s) required for the propagation of feature annotation.</text>
</comment>
<keyword evidence="5 13" id="KW-0812">Transmembrane</keyword>
<keyword evidence="4 13" id="KW-1003">Cell membrane</keyword>
<sequence length="261" mass="27231">MTSQLILAFALTLAAGLSTAIGGLVVLKKKQPSDLFLATALGFSAGVMLWVSFLEILPLAQDNLVEKYGDRLGQAGGVTAFFLGVLIIGIIDRLVPEAVNPHETHDEDSVQTAKLRKMGVLMALAIGIHNFPEGFATFLSGMESLEIALPVAIAIAIHNIPEGISVAIPIWQATGSRKKGFMWAALTGLAEPLGALVGFLVLLPFLGPVTLGIAFGAVAGIMVFISLDELLPTAVATGKHHAAIYGLLIGMAVMALSLEIA</sequence>
<feature type="binding site" description="M2 metal binding site" evidence="13">
    <location>
        <position position="191"/>
    </location>
    <ligand>
        <name>Fe(2+)</name>
        <dbReference type="ChEBI" id="CHEBI:29033"/>
    </ligand>
</feature>
<feature type="binding site" description="M2 metal binding site" evidence="13">
    <location>
        <position position="130"/>
    </location>
    <ligand>
        <name>Fe(2+)</name>
        <dbReference type="ChEBI" id="CHEBI:29033"/>
    </ligand>
</feature>
<gene>
    <name evidence="13 14" type="primary">zupT</name>
    <name evidence="14" type="ORF">CKALI_07820</name>
</gene>
<evidence type="ECO:0000256" key="3">
    <source>
        <dbReference type="ARBA" id="ARBA00022448"/>
    </source>
</evidence>
<evidence type="ECO:0000256" key="2">
    <source>
        <dbReference type="ARBA" id="ARBA00009703"/>
    </source>
</evidence>
<evidence type="ECO:0000313" key="15">
    <source>
        <dbReference type="Proteomes" id="UP000427071"/>
    </source>
</evidence>
<comment type="catalytic activity">
    <reaction evidence="13">
        <text>Zn(2+)(in) = Zn(2+)(out)</text>
        <dbReference type="Rhea" id="RHEA:29351"/>
        <dbReference type="ChEBI" id="CHEBI:29105"/>
    </reaction>
</comment>
<evidence type="ECO:0000256" key="9">
    <source>
        <dbReference type="ARBA" id="ARBA00022989"/>
    </source>
</evidence>
<dbReference type="InterPro" id="IPR023498">
    <property type="entry name" value="Zn_transptr_ZupT"/>
</dbReference>
<feature type="binding site" description="M2 metal binding site" evidence="13">
    <location>
        <position position="162"/>
    </location>
    <ligand>
        <name>Fe(2+)</name>
        <dbReference type="ChEBI" id="CHEBI:29033"/>
    </ligand>
</feature>
<organism evidence="14 15">
    <name type="scientific">Corynebacterium kalinowskii</name>
    <dbReference type="NCBI Taxonomy" id="2675216"/>
    <lineage>
        <taxon>Bacteria</taxon>
        <taxon>Bacillati</taxon>
        <taxon>Actinomycetota</taxon>
        <taxon>Actinomycetes</taxon>
        <taxon>Mycobacteriales</taxon>
        <taxon>Corynebacteriaceae</taxon>
        <taxon>Corynebacterium</taxon>
    </lineage>
</organism>
<feature type="transmembrane region" description="Helical" evidence="13">
    <location>
        <begin position="147"/>
        <end position="171"/>
    </location>
</feature>
<keyword evidence="10" id="KW-0408">Iron</keyword>
<dbReference type="InterPro" id="IPR003689">
    <property type="entry name" value="ZIP"/>
</dbReference>
<dbReference type="Proteomes" id="UP000427071">
    <property type="component" value="Chromosome"/>
</dbReference>
<keyword evidence="12 13" id="KW-0472">Membrane</keyword>
<keyword evidence="11 13" id="KW-0406">Ion transport</keyword>
<comment type="subcellular location">
    <subcellularLocation>
        <location evidence="1 13">Cell membrane</location>
        <topology evidence="1 13">Multi-pass membrane protein</topology>
    </subcellularLocation>
</comment>
<protein>
    <recommendedName>
        <fullName evidence="13">Zinc transporter ZupT</fullName>
    </recommendedName>
</protein>
<feature type="transmembrane region" description="Helical" evidence="13">
    <location>
        <begin position="209"/>
        <end position="230"/>
    </location>
</feature>
<feature type="binding site" description="M1 metal binding site" evidence="13">
    <location>
        <position position="162"/>
    </location>
    <ligand>
        <name>Zn(2+)</name>
        <dbReference type="ChEBI" id="CHEBI:29105"/>
    </ligand>
</feature>
<evidence type="ECO:0000256" key="11">
    <source>
        <dbReference type="ARBA" id="ARBA00023065"/>
    </source>
</evidence>
<proteinExistence type="inferred from homology"/>
<dbReference type="PANTHER" id="PTHR11040:SF205">
    <property type="entry name" value="ZINC TRANSPORTER ZUPT"/>
    <property type="match status" value="1"/>
</dbReference>
<feature type="transmembrane region" description="Helical" evidence="13">
    <location>
        <begin position="242"/>
        <end position="260"/>
    </location>
</feature>
<dbReference type="GO" id="GO:0046872">
    <property type="term" value="F:metal ion binding"/>
    <property type="evidence" value="ECO:0007669"/>
    <property type="project" value="UniProtKB-KW"/>
</dbReference>
<comment type="similarity">
    <text evidence="2 13">Belongs to the ZIP transporter (TC 2.A.5) family. ZupT subfamily.</text>
</comment>
<dbReference type="GO" id="GO:0005886">
    <property type="term" value="C:plasma membrane"/>
    <property type="evidence" value="ECO:0007669"/>
    <property type="project" value="UniProtKB-SubCell"/>
</dbReference>
<keyword evidence="8 13" id="KW-0864">Zinc transport</keyword>
<evidence type="ECO:0000256" key="8">
    <source>
        <dbReference type="ARBA" id="ARBA00022906"/>
    </source>
</evidence>
<evidence type="ECO:0000256" key="1">
    <source>
        <dbReference type="ARBA" id="ARBA00004651"/>
    </source>
</evidence>
<feature type="binding site" description="M1 metal binding site" evidence="13">
    <location>
        <position position="133"/>
    </location>
    <ligand>
        <name>Zn(2+)</name>
        <dbReference type="ChEBI" id="CHEBI:29105"/>
    </ligand>
</feature>
<evidence type="ECO:0000256" key="7">
    <source>
        <dbReference type="ARBA" id="ARBA00022833"/>
    </source>
</evidence>
<feature type="binding site" description="M1 metal binding site" evidence="13">
    <location>
        <position position="158"/>
    </location>
    <ligand>
        <name>Zn(2+)</name>
        <dbReference type="ChEBI" id="CHEBI:29105"/>
    </ligand>
</feature>
<evidence type="ECO:0000256" key="13">
    <source>
        <dbReference type="HAMAP-Rule" id="MF_00548"/>
    </source>
</evidence>
<keyword evidence="7 13" id="KW-0862">Zinc</keyword>
<feature type="transmembrane region" description="Helical" evidence="13">
    <location>
        <begin position="72"/>
        <end position="91"/>
    </location>
</feature>
<evidence type="ECO:0000256" key="5">
    <source>
        <dbReference type="ARBA" id="ARBA00022692"/>
    </source>
</evidence>
<evidence type="ECO:0000256" key="10">
    <source>
        <dbReference type="ARBA" id="ARBA00023004"/>
    </source>
</evidence>
<keyword evidence="3 13" id="KW-0813">Transport</keyword>
<accession>A0A6B8VUL4</accession>
<feature type="transmembrane region" description="Helical" evidence="13">
    <location>
        <begin position="36"/>
        <end position="60"/>
    </location>
</feature>
<feature type="binding site" description="M2 metal binding site" evidence="13">
    <location>
        <position position="159"/>
    </location>
    <ligand>
        <name>Fe(2+)</name>
        <dbReference type="ChEBI" id="CHEBI:29033"/>
    </ligand>
</feature>
<dbReference type="NCBIfam" id="NF003243">
    <property type="entry name" value="PRK04201.1"/>
    <property type="match status" value="1"/>
</dbReference>
<keyword evidence="15" id="KW-1185">Reference proteome</keyword>
<dbReference type="PANTHER" id="PTHR11040">
    <property type="entry name" value="ZINC/IRON TRANSPORTER"/>
    <property type="match status" value="1"/>
</dbReference>
<name>A0A6B8VUL4_9CORY</name>
<evidence type="ECO:0000313" key="14">
    <source>
        <dbReference type="EMBL" id="QGU02426.1"/>
    </source>
</evidence>